<dbReference type="CDD" id="cd06170">
    <property type="entry name" value="LuxR_C_like"/>
    <property type="match status" value="1"/>
</dbReference>
<keyword evidence="2" id="KW-0238">DNA-binding</keyword>
<proteinExistence type="predicted"/>
<dbReference type="EMBL" id="CAFBPD010000003">
    <property type="protein sequence ID" value="CAB4996437.1"/>
    <property type="molecule type" value="Genomic_DNA"/>
</dbReference>
<dbReference type="GO" id="GO:0006355">
    <property type="term" value="P:regulation of DNA-templated transcription"/>
    <property type="evidence" value="ECO:0007669"/>
    <property type="project" value="InterPro"/>
</dbReference>
<dbReference type="InterPro" id="IPR016032">
    <property type="entry name" value="Sig_transdc_resp-reg_C-effctor"/>
</dbReference>
<evidence type="ECO:0000313" key="6">
    <source>
        <dbReference type="EMBL" id="CAB4996437.1"/>
    </source>
</evidence>
<protein>
    <submittedName>
        <fullName evidence="5">Unannotated protein</fullName>
    </submittedName>
</protein>
<dbReference type="PRINTS" id="PR00038">
    <property type="entry name" value="HTHLUXR"/>
</dbReference>
<dbReference type="AlphaFoldDB" id="A0A6J6T1M4"/>
<dbReference type="Gene3D" id="1.10.10.10">
    <property type="entry name" value="Winged helix-like DNA-binding domain superfamily/Winged helix DNA-binding domain"/>
    <property type="match status" value="1"/>
</dbReference>
<keyword evidence="1" id="KW-0805">Transcription regulation</keyword>
<gene>
    <name evidence="5" type="ORF">UFOPK2810_00326</name>
    <name evidence="6" type="ORF">UFOPK4061_00032</name>
</gene>
<evidence type="ECO:0000256" key="3">
    <source>
        <dbReference type="ARBA" id="ARBA00023163"/>
    </source>
</evidence>
<dbReference type="Pfam" id="PF00196">
    <property type="entry name" value="GerE"/>
    <property type="match status" value="1"/>
</dbReference>
<dbReference type="EMBL" id="CAEZYZ010000035">
    <property type="protein sequence ID" value="CAB4740924.1"/>
    <property type="molecule type" value="Genomic_DNA"/>
</dbReference>
<dbReference type="SUPFAM" id="SSF46894">
    <property type="entry name" value="C-terminal effector domain of the bipartite response regulators"/>
    <property type="match status" value="1"/>
</dbReference>
<reference evidence="5" key="1">
    <citation type="submission" date="2020-05" db="EMBL/GenBank/DDBJ databases">
        <authorList>
            <person name="Chiriac C."/>
            <person name="Salcher M."/>
            <person name="Ghai R."/>
            <person name="Kavagutti S V."/>
        </authorList>
    </citation>
    <scope>NUCLEOTIDE SEQUENCE</scope>
</reference>
<name>A0A6J6T1M4_9ZZZZ</name>
<dbReference type="GO" id="GO:0003677">
    <property type="term" value="F:DNA binding"/>
    <property type="evidence" value="ECO:0007669"/>
    <property type="project" value="UniProtKB-KW"/>
</dbReference>
<dbReference type="InterPro" id="IPR000792">
    <property type="entry name" value="Tscrpt_reg_LuxR_C"/>
</dbReference>
<keyword evidence="3" id="KW-0804">Transcription</keyword>
<dbReference type="InterPro" id="IPR029016">
    <property type="entry name" value="GAF-like_dom_sf"/>
</dbReference>
<evidence type="ECO:0000256" key="2">
    <source>
        <dbReference type="ARBA" id="ARBA00023125"/>
    </source>
</evidence>
<dbReference type="PROSITE" id="PS00622">
    <property type="entry name" value="HTH_LUXR_1"/>
    <property type="match status" value="1"/>
</dbReference>
<evidence type="ECO:0000259" key="4">
    <source>
        <dbReference type="PROSITE" id="PS50043"/>
    </source>
</evidence>
<dbReference type="InterPro" id="IPR036388">
    <property type="entry name" value="WH-like_DNA-bd_sf"/>
</dbReference>
<feature type="domain" description="HTH luxR-type" evidence="4">
    <location>
        <begin position="258"/>
        <end position="323"/>
    </location>
</feature>
<accession>A0A6J6T1M4</accession>
<dbReference type="PROSITE" id="PS50043">
    <property type="entry name" value="HTH_LUXR_2"/>
    <property type="match status" value="1"/>
</dbReference>
<dbReference type="Gene3D" id="3.30.450.40">
    <property type="match status" value="1"/>
</dbReference>
<dbReference type="PANTHER" id="PTHR44688:SF16">
    <property type="entry name" value="DNA-BINDING TRANSCRIPTIONAL ACTIVATOR DEVR_DOSR"/>
    <property type="match status" value="1"/>
</dbReference>
<evidence type="ECO:0000256" key="1">
    <source>
        <dbReference type="ARBA" id="ARBA00023015"/>
    </source>
</evidence>
<dbReference type="SMART" id="SM00421">
    <property type="entry name" value="HTH_LUXR"/>
    <property type="match status" value="1"/>
</dbReference>
<sequence length="334" mass="35261">MPVVDLESAIGAMGTISAIASDSGPVNERGSAVLAELKRIIPFEAAEICSINPLTGESVQIASEGYSEQVLSHLHSAEFHDLMELLGIRSTGRPVRMQDLPGDPMDNWAVADVLYPAGYAEGLTMCLRTPDGRVTGVINLSTLSTDHPSDIARDAVAHLCATLGNLADPLQSGKWIAMLLGAGSMAIGLDGAGSAISIPGLTGHKLLTDGTELLEVAKGAAVHNSWGSFVWPDDDDWFRVRVVPCKGEQPIMTVVSMDSIDIGPLSGRELEVLTLAAEGLSNQEIGDALVISNRTVASHVEHILDKLSAPNRAAAAAYALREGLILGRVVRYDR</sequence>
<evidence type="ECO:0000313" key="5">
    <source>
        <dbReference type="EMBL" id="CAB4740924.1"/>
    </source>
</evidence>
<organism evidence="5">
    <name type="scientific">freshwater metagenome</name>
    <dbReference type="NCBI Taxonomy" id="449393"/>
    <lineage>
        <taxon>unclassified sequences</taxon>
        <taxon>metagenomes</taxon>
        <taxon>ecological metagenomes</taxon>
    </lineage>
</organism>
<dbReference type="PANTHER" id="PTHR44688">
    <property type="entry name" value="DNA-BINDING TRANSCRIPTIONAL ACTIVATOR DEVR_DOSR"/>
    <property type="match status" value="1"/>
</dbReference>